<dbReference type="Proteomes" id="UP000483820">
    <property type="component" value="Chromosome III"/>
</dbReference>
<accession>A0A6A5H1S8</accession>
<dbReference type="GeneID" id="9806334"/>
<dbReference type="CTD" id="9806334"/>
<dbReference type="KEGG" id="crq:GCK72_008782"/>
<reference evidence="1 2" key="1">
    <citation type="submission" date="2019-12" db="EMBL/GenBank/DDBJ databases">
        <title>Chromosome-level assembly of the Caenorhabditis remanei genome.</title>
        <authorList>
            <person name="Teterina A.A."/>
            <person name="Willis J.H."/>
            <person name="Phillips P.C."/>
        </authorList>
    </citation>
    <scope>NUCLEOTIDE SEQUENCE [LARGE SCALE GENOMIC DNA]</scope>
    <source>
        <strain evidence="1 2">PX506</strain>
        <tissue evidence="1">Whole organism</tissue>
    </source>
</reference>
<evidence type="ECO:0000313" key="1">
    <source>
        <dbReference type="EMBL" id="KAF1760533.1"/>
    </source>
</evidence>
<name>A0A6A5H1S8_CAERE</name>
<organism evidence="1 2">
    <name type="scientific">Caenorhabditis remanei</name>
    <name type="common">Caenorhabditis vulgaris</name>
    <dbReference type="NCBI Taxonomy" id="31234"/>
    <lineage>
        <taxon>Eukaryota</taxon>
        <taxon>Metazoa</taxon>
        <taxon>Ecdysozoa</taxon>
        <taxon>Nematoda</taxon>
        <taxon>Chromadorea</taxon>
        <taxon>Rhabditida</taxon>
        <taxon>Rhabditina</taxon>
        <taxon>Rhabditomorpha</taxon>
        <taxon>Rhabditoidea</taxon>
        <taxon>Rhabditidae</taxon>
        <taxon>Peloderinae</taxon>
        <taxon>Caenorhabditis</taxon>
    </lineage>
</organism>
<evidence type="ECO:0000313" key="2">
    <source>
        <dbReference type="Proteomes" id="UP000483820"/>
    </source>
</evidence>
<dbReference type="EMBL" id="WUAV01000003">
    <property type="protein sequence ID" value="KAF1760533.1"/>
    <property type="molecule type" value="Genomic_DNA"/>
</dbReference>
<dbReference type="RefSeq" id="XP_003107624.2">
    <property type="nucleotide sequence ID" value="XM_003107576.2"/>
</dbReference>
<dbReference type="AlphaFoldDB" id="A0A6A5H1S8"/>
<gene>
    <name evidence="1" type="ORF">GCK72_008782</name>
</gene>
<protein>
    <submittedName>
        <fullName evidence="1">Uncharacterized protein</fullName>
    </submittedName>
</protein>
<sequence length="212" mass="24623">MAFFTLPIPFSEYSAPVDENAAEKKKIFDLATLLREEVSRFLEQQVDVQEDRENPTRPRLPIFFVKGFNALKAKEAALNNYKCPYLNVLPYTIQMQLLTEFGPSDDYPKLDEKGFFIETPKPVMEEIEQLEEDLIDFVTNHYICTGDMCHLPSSLYPTMKDIANKLLTTEDEEAEDRMFSLDANVEDEILERTGELLEDNCIIRMLKRCFNL</sequence>
<comment type="caution">
    <text evidence="1">The sequence shown here is derived from an EMBL/GenBank/DDBJ whole genome shotgun (WGS) entry which is preliminary data.</text>
</comment>
<dbReference type="PANTHER" id="PTHR39374">
    <property type="entry name" value="PROTEIN CBG12861"/>
    <property type="match status" value="1"/>
</dbReference>
<proteinExistence type="predicted"/>
<dbReference type="PANTHER" id="PTHR39374:SF1">
    <property type="entry name" value="NR LBD DOMAIN-CONTAINING PROTEIN"/>
    <property type="match status" value="1"/>
</dbReference>